<dbReference type="InterPro" id="IPR000983">
    <property type="entry name" value="Bac_GSPG_pilin"/>
</dbReference>
<evidence type="ECO:0000313" key="3">
    <source>
        <dbReference type="Proteomes" id="UP000503096"/>
    </source>
</evidence>
<dbReference type="Proteomes" id="UP000503096">
    <property type="component" value="Chromosome"/>
</dbReference>
<evidence type="ECO:0000256" key="1">
    <source>
        <dbReference type="ARBA" id="ARBA00022481"/>
    </source>
</evidence>
<reference evidence="2 3" key="1">
    <citation type="submission" date="2020-04" db="EMBL/GenBank/DDBJ databases">
        <title>Usitatibacter rugosus gen. nov., sp. nov. and Usitatibacter palustris sp. nov., novel members of Usitatibacteraceae fam. nov. within the order Nitrosomonadales isolated from soil.</title>
        <authorList>
            <person name="Huber K.J."/>
            <person name="Neumann-Schaal M."/>
            <person name="Geppert A."/>
            <person name="Luckner M."/>
            <person name="Wanner G."/>
            <person name="Overmann J."/>
        </authorList>
    </citation>
    <scope>NUCLEOTIDE SEQUENCE [LARGE SCALE GENOMIC DNA]</scope>
    <source>
        <strain evidence="2 3">Swamp67</strain>
    </source>
</reference>
<name>A0A6M4HAB0_9PROT</name>
<dbReference type="PRINTS" id="PR00813">
    <property type="entry name" value="BCTERIALGSPG"/>
</dbReference>
<dbReference type="GO" id="GO:0015628">
    <property type="term" value="P:protein secretion by the type II secretion system"/>
    <property type="evidence" value="ECO:0007669"/>
    <property type="project" value="InterPro"/>
</dbReference>
<organism evidence="2 3">
    <name type="scientific">Usitatibacter palustris</name>
    <dbReference type="NCBI Taxonomy" id="2732487"/>
    <lineage>
        <taxon>Bacteria</taxon>
        <taxon>Pseudomonadati</taxon>
        <taxon>Pseudomonadota</taxon>
        <taxon>Betaproteobacteria</taxon>
        <taxon>Nitrosomonadales</taxon>
        <taxon>Usitatibacteraceae</taxon>
        <taxon>Usitatibacter</taxon>
    </lineage>
</organism>
<keyword evidence="3" id="KW-1185">Reference proteome</keyword>
<dbReference type="RefSeq" id="WP_171164764.1">
    <property type="nucleotide sequence ID" value="NZ_CP053073.1"/>
</dbReference>
<dbReference type="KEGG" id="upl:DSM104440_03395"/>
<proteinExistence type="predicted"/>
<dbReference type="Pfam" id="PF07963">
    <property type="entry name" value="N_methyl"/>
    <property type="match status" value="1"/>
</dbReference>
<dbReference type="Gene3D" id="3.30.700.10">
    <property type="entry name" value="Glycoprotein, Type 4 Pilin"/>
    <property type="match status" value="1"/>
</dbReference>
<keyword evidence="1" id="KW-0488">Methylation</keyword>
<protein>
    <recommendedName>
        <fullName evidence="4">Prepilin-type N-terminal cleavage/methylation domain-containing protein</fullName>
    </recommendedName>
</protein>
<dbReference type="NCBIfam" id="TIGR02532">
    <property type="entry name" value="IV_pilin_GFxxxE"/>
    <property type="match status" value="1"/>
</dbReference>
<evidence type="ECO:0008006" key="4">
    <source>
        <dbReference type="Google" id="ProtNLM"/>
    </source>
</evidence>
<gene>
    <name evidence="2" type="ORF">DSM104440_03395</name>
</gene>
<dbReference type="SUPFAM" id="SSF54523">
    <property type="entry name" value="Pili subunits"/>
    <property type="match status" value="1"/>
</dbReference>
<dbReference type="InterPro" id="IPR045584">
    <property type="entry name" value="Pilin-like"/>
</dbReference>
<dbReference type="InterPro" id="IPR012902">
    <property type="entry name" value="N_methyl_site"/>
</dbReference>
<sequence>MRSRSGFSTLELLIALAIVAVLVSVALPAFEKQKEKVRVATAVADIGGMSVAIKLFEQDAGYLPASLGDVGFASKLDPWGRPYEYLDYSSGKGNGKPRKDKKLKPLNSDFDLYSVGKDGQSQAPLNAKASRDDIVRARDGGFIGLASDFDP</sequence>
<accession>A0A6M4HAB0</accession>
<evidence type="ECO:0000313" key="2">
    <source>
        <dbReference type="EMBL" id="QJR16560.1"/>
    </source>
</evidence>
<dbReference type="PROSITE" id="PS00409">
    <property type="entry name" value="PROKAR_NTER_METHYL"/>
    <property type="match status" value="1"/>
</dbReference>
<dbReference type="InParanoid" id="A0A6M4HAB0"/>
<dbReference type="EMBL" id="CP053073">
    <property type="protein sequence ID" value="QJR16560.1"/>
    <property type="molecule type" value="Genomic_DNA"/>
</dbReference>
<dbReference type="AlphaFoldDB" id="A0A6M4HAB0"/>
<dbReference type="GO" id="GO:0015627">
    <property type="term" value="C:type II protein secretion system complex"/>
    <property type="evidence" value="ECO:0007669"/>
    <property type="project" value="InterPro"/>
</dbReference>